<reference evidence="3 4" key="1">
    <citation type="journal article" date="2019" name="Nat. Med.">
        <title>A library of human gut bacterial isolates paired with longitudinal multiomics data enables mechanistic microbiome research.</title>
        <authorList>
            <person name="Poyet M."/>
            <person name="Groussin M."/>
            <person name="Gibbons S.M."/>
            <person name="Avila-Pacheco J."/>
            <person name="Jiang X."/>
            <person name="Kearney S.M."/>
            <person name="Perrotta A.R."/>
            <person name="Berdy B."/>
            <person name="Zhao S."/>
            <person name="Lieberman T.D."/>
            <person name="Swanson P.K."/>
            <person name="Smith M."/>
            <person name="Roesemann S."/>
            <person name="Alexander J.E."/>
            <person name="Rich S.A."/>
            <person name="Livny J."/>
            <person name="Vlamakis H."/>
            <person name="Clish C."/>
            <person name="Bullock K."/>
            <person name="Deik A."/>
            <person name="Scott J."/>
            <person name="Pierce K.A."/>
            <person name="Xavier R.J."/>
            <person name="Alm E.J."/>
        </authorList>
    </citation>
    <scope>NUCLEOTIDE SEQUENCE [LARGE SCALE GENOMIC DNA]</scope>
    <source>
        <strain evidence="1 4">BIOML-A13</strain>
        <strain evidence="2 3">BIOML-A3</strain>
    </source>
</reference>
<dbReference type="InterPro" id="IPR037027">
    <property type="entry name" value="YqgF/RNaseH-like_dom_sf"/>
</dbReference>
<accession>A0A7X2XGW1</accession>
<dbReference type="SUPFAM" id="SSF53098">
    <property type="entry name" value="Ribonuclease H-like"/>
    <property type="match status" value="1"/>
</dbReference>
<evidence type="ECO:0000313" key="2">
    <source>
        <dbReference type="EMBL" id="MTU04264.1"/>
    </source>
</evidence>
<dbReference type="OrthoDB" id="5161at2"/>
<dbReference type="Proteomes" id="UP000443070">
    <property type="component" value="Unassembled WGS sequence"/>
</dbReference>
<evidence type="ECO:0000313" key="1">
    <source>
        <dbReference type="EMBL" id="MTT76200.1"/>
    </source>
</evidence>
<sequence>MPENKVWYLGVDPGSAKTGFAWVEADGRIKKVAVLATETLPEVLPQILGSAPAAVILGNGTNCESIKKMLMEVTTVIKILMIEEGYSTEEARKLYWQENPPQGWRRLLPLGLQVPPVNLDGYAAAVLVRRYLKKINTV</sequence>
<name>A0A7X2XGW1_9FIRM</name>
<protein>
    <submittedName>
        <fullName evidence="1">Pre-16S rRNA-processing nuclease YqgF</fullName>
    </submittedName>
</protein>
<evidence type="ECO:0000313" key="3">
    <source>
        <dbReference type="Proteomes" id="UP000443070"/>
    </source>
</evidence>
<dbReference type="GO" id="GO:0006139">
    <property type="term" value="P:nucleobase-containing compound metabolic process"/>
    <property type="evidence" value="ECO:0007669"/>
    <property type="project" value="InterPro"/>
</dbReference>
<keyword evidence="3" id="KW-1185">Reference proteome</keyword>
<dbReference type="AlphaFoldDB" id="A0A7X2XGW1"/>
<dbReference type="InterPro" id="IPR012337">
    <property type="entry name" value="RNaseH-like_sf"/>
</dbReference>
<comment type="caution">
    <text evidence="1">The sequence shown here is derived from an EMBL/GenBank/DDBJ whole genome shotgun (WGS) entry which is preliminary data.</text>
</comment>
<dbReference type="Proteomes" id="UP000484547">
    <property type="component" value="Unassembled WGS sequence"/>
</dbReference>
<dbReference type="Gene3D" id="3.30.420.140">
    <property type="entry name" value="YqgF/RNase H-like domain"/>
    <property type="match status" value="1"/>
</dbReference>
<evidence type="ECO:0000313" key="4">
    <source>
        <dbReference type="Proteomes" id="UP000484547"/>
    </source>
</evidence>
<organism evidence="1 4">
    <name type="scientific">Phascolarctobacterium faecium</name>
    <dbReference type="NCBI Taxonomy" id="33025"/>
    <lineage>
        <taxon>Bacteria</taxon>
        <taxon>Bacillati</taxon>
        <taxon>Bacillota</taxon>
        <taxon>Negativicutes</taxon>
        <taxon>Acidaminococcales</taxon>
        <taxon>Acidaminococcaceae</taxon>
        <taxon>Phascolarctobacterium</taxon>
    </lineage>
</organism>
<dbReference type="RefSeq" id="WP_113077742.1">
    <property type="nucleotide sequence ID" value="NZ_JAXUJR010000008.1"/>
</dbReference>
<dbReference type="EMBL" id="WNBW01000005">
    <property type="protein sequence ID" value="MTU04264.1"/>
    <property type="molecule type" value="Genomic_DNA"/>
</dbReference>
<dbReference type="EMBL" id="WNBM01000005">
    <property type="protein sequence ID" value="MTT76200.1"/>
    <property type="molecule type" value="Genomic_DNA"/>
</dbReference>
<gene>
    <name evidence="1" type="ORF">GMD11_07980</name>
    <name evidence="2" type="ORF">GMD18_07635</name>
</gene>
<proteinExistence type="predicted"/>